<organism evidence="6 8">
    <name type="scientific">Vibrio owensii</name>
    <dbReference type="NCBI Taxonomy" id="696485"/>
    <lineage>
        <taxon>Bacteria</taxon>
        <taxon>Pseudomonadati</taxon>
        <taxon>Pseudomonadota</taxon>
        <taxon>Gammaproteobacteria</taxon>
        <taxon>Vibrionales</taxon>
        <taxon>Vibrionaceae</taxon>
        <taxon>Vibrio</taxon>
    </lineage>
</organism>
<dbReference type="Gene3D" id="2.160.10.10">
    <property type="entry name" value="Hexapeptide repeat proteins"/>
    <property type="match status" value="1"/>
</dbReference>
<evidence type="ECO:0000313" key="6">
    <source>
        <dbReference type="EMBL" id="QGH46846.1"/>
    </source>
</evidence>
<dbReference type="GO" id="GO:0016746">
    <property type="term" value="F:acyltransferase activity"/>
    <property type="evidence" value="ECO:0007669"/>
    <property type="project" value="UniProtKB-KW"/>
</dbReference>
<dbReference type="CDD" id="cd03349">
    <property type="entry name" value="LbH_XAT"/>
    <property type="match status" value="1"/>
</dbReference>
<dbReference type="PROSITE" id="PS00101">
    <property type="entry name" value="HEXAPEP_TRANSFERASES"/>
    <property type="match status" value="1"/>
</dbReference>
<evidence type="ECO:0000256" key="4">
    <source>
        <dbReference type="ARBA" id="ARBA00023315"/>
    </source>
</evidence>
<dbReference type="Proteomes" id="UP000272136">
    <property type="component" value="Chromosome 1"/>
</dbReference>
<protein>
    <submittedName>
        <fullName evidence="5">Antibiotic acetyltransferase</fullName>
    </submittedName>
    <submittedName>
        <fullName evidence="6">Chloramphenicol acetyltransferase</fullName>
    </submittedName>
</protein>
<name>A0AAP9GB03_9VIBR</name>
<reference evidence="6" key="3">
    <citation type="submission" date="2019-11" db="EMBL/GenBank/DDBJ databases">
        <title>Complete genome sequence of Vibrio owensii SH-14 isolated from shrimp with acute hepatopancreatic necrosis diease.</title>
        <authorList>
            <person name="Liang X."/>
            <person name="Wang Y."/>
        </authorList>
    </citation>
    <scope>NUCLEOTIDE SEQUENCE</scope>
    <source>
        <strain evidence="6">SH14</strain>
    </source>
</reference>
<reference evidence="6 8" key="1">
    <citation type="journal article" date="2015" name="Genome Announc.">
        <title>Draft Genome Sequence of Vibrio owensii Strain SH-14, Which Causes Shrimp Acute Hepatopancreatic Necrosis Disease.</title>
        <authorList>
            <person name="Liu L."/>
            <person name="Xiao J."/>
            <person name="Xia X."/>
            <person name="Pan Y."/>
            <person name="Yan S."/>
            <person name="Wang Y."/>
        </authorList>
    </citation>
    <scope>NUCLEOTIDE SEQUENCE [LARGE SCALE GENOMIC DNA]</scope>
    <source>
        <strain evidence="6 8">SH14</strain>
    </source>
</reference>
<keyword evidence="7" id="KW-1185">Reference proteome</keyword>
<dbReference type="SUPFAM" id="SSF51161">
    <property type="entry name" value="Trimeric LpxA-like enzymes"/>
    <property type="match status" value="1"/>
</dbReference>
<dbReference type="InterPro" id="IPR018357">
    <property type="entry name" value="Hexapep_transf_CS"/>
</dbReference>
<proteinExistence type="inferred from homology"/>
<dbReference type="EMBL" id="CP045859">
    <property type="protein sequence ID" value="QGH46846.1"/>
    <property type="molecule type" value="Genomic_DNA"/>
</dbReference>
<sequence length="219" mass="24234">MKSDNLFPIKDFKNTVFLKPLIAESEVTNVHAGDFSYYSDFDDPTEFLTKNVLYNFGISGNSLHIGKFCAFANGVQFIMPDANHATSGITTYPFAVFGEKWAEALPLTEYPFKAYRDTVIGNDVWLGYDVTIMPGVNIGHGSIIGAKSVVSTDIPPYSIAVGNPAKVVKTRFSEADQEVLLELAWWDWEVELIEKAMPILVKGDIPKVLEFAKQNGLAV</sequence>
<evidence type="ECO:0000313" key="8">
    <source>
        <dbReference type="Proteomes" id="UP000390336"/>
    </source>
</evidence>
<keyword evidence="3" id="KW-0677">Repeat</keyword>
<dbReference type="InterPro" id="IPR050179">
    <property type="entry name" value="Trans_hexapeptide_repeat"/>
</dbReference>
<dbReference type="Proteomes" id="UP000390336">
    <property type="component" value="Chromosome 1"/>
</dbReference>
<dbReference type="AlphaFoldDB" id="A0AAP9GB03"/>
<dbReference type="InterPro" id="IPR001451">
    <property type="entry name" value="Hexapep"/>
</dbReference>
<dbReference type="PANTHER" id="PTHR43300:SF11">
    <property type="entry name" value="ACETYLTRANSFERASE RV3034C-RELATED"/>
    <property type="match status" value="1"/>
</dbReference>
<evidence type="ECO:0000256" key="1">
    <source>
        <dbReference type="ARBA" id="ARBA00007274"/>
    </source>
</evidence>
<evidence type="ECO:0000256" key="3">
    <source>
        <dbReference type="ARBA" id="ARBA00022737"/>
    </source>
</evidence>
<dbReference type="Pfam" id="PF00132">
    <property type="entry name" value="Hexapep"/>
    <property type="match status" value="1"/>
</dbReference>
<accession>A0AAP9GB03</accession>
<evidence type="ECO:0000313" key="5">
    <source>
        <dbReference type="EMBL" id="AYO14199.1"/>
    </source>
</evidence>
<dbReference type="PANTHER" id="PTHR43300">
    <property type="entry name" value="ACETYLTRANSFERASE"/>
    <property type="match status" value="1"/>
</dbReference>
<evidence type="ECO:0000313" key="7">
    <source>
        <dbReference type="Proteomes" id="UP000272136"/>
    </source>
</evidence>
<dbReference type="InterPro" id="IPR011004">
    <property type="entry name" value="Trimer_LpxA-like_sf"/>
</dbReference>
<dbReference type="EMBL" id="CP033137">
    <property type="protein sequence ID" value="AYO14199.1"/>
    <property type="molecule type" value="Genomic_DNA"/>
</dbReference>
<evidence type="ECO:0000256" key="2">
    <source>
        <dbReference type="ARBA" id="ARBA00022679"/>
    </source>
</evidence>
<comment type="similarity">
    <text evidence="1">Belongs to the transferase hexapeptide repeat family.</text>
</comment>
<gene>
    <name evidence="6" type="ORF">APZ19_06935</name>
    <name evidence="5" type="ORF">D0812_07145</name>
</gene>
<reference evidence="5 7" key="2">
    <citation type="submission" date="2018-10" db="EMBL/GenBank/DDBJ databases">
        <title>Whole Genome of Vibrio owensii strain 170502, isolated from Acute Hepatopancreatic Necrosis Disease (AHPND) shrimp.</title>
        <authorList>
            <person name="Yan M."/>
            <person name="Wang X."/>
            <person name="Wang Y."/>
        </authorList>
    </citation>
    <scope>NUCLEOTIDE SEQUENCE [LARGE SCALE GENOMIC DNA]</scope>
    <source>
        <strain evidence="5 7">1700302</strain>
    </source>
</reference>
<keyword evidence="2" id="KW-0808">Transferase</keyword>
<dbReference type="RefSeq" id="WP_054824188.1">
    <property type="nucleotide sequence ID" value="NZ_CP033137.1"/>
</dbReference>
<keyword evidence="4" id="KW-0012">Acyltransferase</keyword>